<reference evidence="2 3" key="1">
    <citation type="submission" date="2021-06" db="EMBL/GenBank/DDBJ databases">
        <title>Caerostris darwini draft genome.</title>
        <authorList>
            <person name="Kono N."/>
            <person name="Arakawa K."/>
        </authorList>
    </citation>
    <scope>NUCLEOTIDE SEQUENCE [LARGE SCALE GENOMIC DNA]</scope>
</reference>
<keyword evidence="3" id="KW-1185">Reference proteome</keyword>
<keyword evidence="1" id="KW-1133">Transmembrane helix</keyword>
<dbReference type="AlphaFoldDB" id="A0AAV4RM42"/>
<name>A0AAV4RM42_9ARAC</name>
<organism evidence="2 3">
    <name type="scientific">Caerostris darwini</name>
    <dbReference type="NCBI Taxonomy" id="1538125"/>
    <lineage>
        <taxon>Eukaryota</taxon>
        <taxon>Metazoa</taxon>
        <taxon>Ecdysozoa</taxon>
        <taxon>Arthropoda</taxon>
        <taxon>Chelicerata</taxon>
        <taxon>Arachnida</taxon>
        <taxon>Araneae</taxon>
        <taxon>Araneomorphae</taxon>
        <taxon>Entelegynae</taxon>
        <taxon>Araneoidea</taxon>
        <taxon>Araneidae</taxon>
        <taxon>Caerostris</taxon>
    </lineage>
</organism>
<evidence type="ECO:0000313" key="3">
    <source>
        <dbReference type="Proteomes" id="UP001054837"/>
    </source>
</evidence>
<comment type="caution">
    <text evidence="2">The sequence shown here is derived from an EMBL/GenBank/DDBJ whole genome shotgun (WGS) entry which is preliminary data.</text>
</comment>
<protein>
    <submittedName>
        <fullName evidence="2">Uncharacterized protein</fullName>
    </submittedName>
</protein>
<sequence length="170" mass="19701">MLWVAICTSYKAKRTNGIHIQLTNGIRIPLASQELEVSIQILRYINLVFFFSLLSFKTEKLVENNSSRQPKETETTSREIALLFLRNVCTRFHLWPLAPLFPPKSLCGAFIWVLPSTPAFLLGMFMFIHSPRMPRINLKIACVLRVKVTSHRNDDLFFRNSKLDFLRSVC</sequence>
<accession>A0AAV4RM42</accession>
<dbReference type="Proteomes" id="UP001054837">
    <property type="component" value="Unassembled WGS sequence"/>
</dbReference>
<dbReference type="EMBL" id="BPLQ01006478">
    <property type="protein sequence ID" value="GIY22774.1"/>
    <property type="molecule type" value="Genomic_DNA"/>
</dbReference>
<proteinExistence type="predicted"/>
<keyword evidence="1" id="KW-0812">Transmembrane</keyword>
<gene>
    <name evidence="2" type="ORF">CDAR_84611</name>
</gene>
<evidence type="ECO:0000313" key="2">
    <source>
        <dbReference type="EMBL" id="GIY22774.1"/>
    </source>
</evidence>
<keyword evidence="1" id="KW-0472">Membrane</keyword>
<feature type="transmembrane region" description="Helical" evidence="1">
    <location>
        <begin position="110"/>
        <end position="128"/>
    </location>
</feature>
<evidence type="ECO:0000256" key="1">
    <source>
        <dbReference type="SAM" id="Phobius"/>
    </source>
</evidence>